<feature type="modified residue" description="4-aspartylphosphate" evidence="2">
    <location>
        <position position="72"/>
    </location>
</feature>
<dbReference type="PANTHER" id="PTHR44591">
    <property type="entry name" value="STRESS RESPONSE REGULATOR PROTEIN 1"/>
    <property type="match status" value="1"/>
</dbReference>
<accession>A0A2V1P7E8</accession>
<dbReference type="PANTHER" id="PTHR44591:SF20">
    <property type="entry name" value="PROTEIN PILH"/>
    <property type="match status" value="1"/>
</dbReference>
<dbReference type="OrthoDB" id="7831674at2"/>
<dbReference type="CDD" id="cd00156">
    <property type="entry name" value="REC"/>
    <property type="match status" value="1"/>
</dbReference>
<keyword evidence="5" id="KW-1185">Reference proteome</keyword>
<evidence type="ECO:0000313" key="5">
    <source>
        <dbReference type="Proteomes" id="UP000245293"/>
    </source>
</evidence>
<dbReference type="SUPFAM" id="SSF52172">
    <property type="entry name" value="CheY-like"/>
    <property type="match status" value="1"/>
</dbReference>
<comment type="caution">
    <text evidence="4">The sequence shown here is derived from an EMBL/GenBank/DDBJ whole genome shotgun (WGS) entry which is preliminary data.</text>
</comment>
<name>A0A2V1P7E8_9RHOB</name>
<organism evidence="4 5">
    <name type="scientific">Salibaculum griseiflavum</name>
    <dbReference type="NCBI Taxonomy" id="1914409"/>
    <lineage>
        <taxon>Bacteria</taxon>
        <taxon>Pseudomonadati</taxon>
        <taxon>Pseudomonadota</taxon>
        <taxon>Alphaproteobacteria</taxon>
        <taxon>Rhodobacterales</taxon>
        <taxon>Roseobacteraceae</taxon>
        <taxon>Salibaculum</taxon>
    </lineage>
</organism>
<dbReference type="Proteomes" id="UP000245293">
    <property type="component" value="Unassembled WGS sequence"/>
</dbReference>
<proteinExistence type="predicted"/>
<sequence>MDSLDDFMMTRPPTAKRPLLGLTVLAVEDSRFASEALRLLCLRSGARIRRADNLRHARRHLRVYRPSVVLVDLGLPDGSGAGLIADLAQASPRVDVLLGMSGDPDGHDAALKAGADGFLGKPIANIGQFQSLILEHLPPDRRPTGLRVLTDDRVEPDSIALRDDLSAAADALAAGAVDRRRLTYLAQFLGGVAQSARDLPLCDAVDRLKDQLVSGQSTTDQRAQIAEMVQARLARASAI</sequence>
<evidence type="ECO:0000256" key="2">
    <source>
        <dbReference type="PROSITE-ProRule" id="PRU00169"/>
    </source>
</evidence>
<keyword evidence="1 2" id="KW-0597">Phosphoprotein</keyword>
<gene>
    <name evidence="4" type="ORF">DFK10_05985</name>
</gene>
<dbReference type="InterPro" id="IPR011006">
    <property type="entry name" value="CheY-like_superfamily"/>
</dbReference>
<dbReference type="Pfam" id="PF00072">
    <property type="entry name" value="Response_reg"/>
    <property type="match status" value="1"/>
</dbReference>
<dbReference type="InterPro" id="IPR050595">
    <property type="entry name" value="Bact_response_regulator"/>
</dbReference>
<dbReference type="InterPro" id="IPR001789">
    <property type="entry name" value="Sig_transdc_resp-reg_receiver"/>
</dbReference>
<dbReference type="SMART" id="SM00448">
    <property type="entry name" value="REC"/>
    <property type="match status" value="1"/>
</dbReference>
<reference evidence="5" key="1">
    <citation type="submission" date="2018-05" db="EMBL/GenBank/DDBJ databases">
        <authorList>
            <person name="Du Z."/>
            <person name="Wang X."/>
        </authorList>
    </citation>
    <scope>NUCLEOTIDE SEQUENCE [LARGE SCALE GENOMIC DNA]</scope>
    <source>
        <strain evidence="5">WDS4C29</strain>
    </source>
</reference>
<evidence type="ECO:0000313" key="4">
    <source>
        <dbReference type="EMBL" id="PWG17764.1"/>
    </source>
</evidence>
<dbReference type="Gene3D" id="3.40.50.2300">
    <property type="match status" value="1"/>
</dbReference>
<feature type="domain" description="Response regulatory" evidence="3">
    <location>
        <begin position="23"/>
        <end position="136"/>
    </location>
</feature>
<evidence type="ECO:0000259" key="3">
    <source>
        <dbReference type="PROSITE" id="PS50110"/>
    </source>
</evidence>
<dbReference type="EMBL" id="QETF01000004">
    <property type="protein sequence ID" value="PWG17764.1"/>
    <property type="molecule type" value="Genomic_DNA"/>
</dbReference>
<dbReference type="AlphaFoldDB" id="A0A2V1P7E8"/>
<dbReference type="PROSITE" id="PS50110">
    <property type="entry name" value="RESPONSE_REGULATORY"/>
    <property type="match status" value="1"/>
</dbReference>
<protein>
    <submittedName>
        <fullName evidence="4">Response regulator</fullName>
    </submittedName>
</protein>
<dbReference type="RefSeq" id="WP_109387605.1">
    <property type="nucleotide sequence ID" value="NZ_QETF01000004.1"/>
</dbReference>
<dbReference type="GO" id="GO:0000160">
    <property type="term" value="P:phosphorelay signal transduction system"/>
    <property type="evidence" value="ECO:0007669"/>
    <property type="project" value="InterPro"/>
</dbReference>
<evidence type="ECO:0000256" key="1">
    <source>
        <dbReference type="ARBA" id="ARBA00022553"/>
    </source>
</evidence>